<dbReference type="SUPFAM" id="SSF56219">
    <property type="entry name" value="DNase I-like"/>
    <property type="match status" value="1"/>
</dbReference>
<dbReference type="Pfam" id="PF14529">
    <property type="entry name" value="Exo_endo_phos_2"/>
    <property type="match status" value="1"/>
</dbReference>
<name>A0AAW1UVU3_9CUCU</name>
<dbReference type="AlphaFoldDB" id="A0AAW1UVU3"/>
<feature type="domain" description="Endonuclease/exonuclease/phosphatase" evidence="1">
    <location>
        <begin position="50"/>
        <end position="110"/>
    </location>
</feature>
<dbReference type="GO" id="GO:0003824">
    <property type="term" value="F:catalytic activity"/>
    <property type="evidence" value="ECO:0007669"/>
    <property type="project" value="InterPro"/>
</dbReference>
<organism evidence="2 3">
    <name type="scientific">Henosepilachna vigintioctopunctata</name>
    <dbReference type="NCBI Taxonomy" id="420089"/>
    <lineage>
        <taxon>Eukaryota</taxon>
        <taxon>Metazoa</taxon>
        <taxon>Ecdysozoa</taxon>
        <taxon>Arthropoda</taxon>
        <taxon>Hexapoda</taxon>
        <taxon>Insecta</taxon>
        <taxon>Pterygota</taxon>
        <taxon>Neoptera</taxon>
        <taxon>Endopterygota</taxon>
        <taxon>Coleoptera</taxon>
        <taxon>Polyphaga</taxon>
        <taxon>Cucujiformia</taxon>
        <taxon>Coccinelloidea</taxon>
        <taxon>Coccinellidae</taxon>
        <taxon>Epilachninae</taxon>
        <taxon>Epilachnini</taxon>
        <taxon>Henosepilachna</taxon>
    </lineage>
</organism>
<keyword evidence="3" id="KW-1185">Reference proteome</keyword>
<evidence type="ECO:0000313" key="2">
    <source>
        <dbReference type="EMBL" id="KAK9884946.1"/>
    </source>
</evidence>
<comment type="caution">
    <text evidence="2">The sequence shown here is derived from an EMBL/GenBank/DDBJ whole genome shotgun (WGS) entry which is preliminary data.</text>
</comment>
<accession>A0AAW1UVU3</accession>
<dbReference type="InterPro" id="IPR005135">
    <property type="entry name" value="Endo/exonuclease/phosphatase"/>
</dbReference>
<sequence>MKLKVLKPKCYTNGNGNSEIRINTRKHFKIGTGEGRGFVSVELENIEKYRCYISPYIDINEFEEILEKLENDFKTCPKDFLIAVDFNAKKDINWDSNVKDKRGEILMNLWHR</sequence>
<evidence type="ECO:0000313" key="3">
    <source>
        <dbReference type="Proteomes" id="UP001431783"/>
    </source>
</evidence>
<dbReference type="EMBL" id="JARQZJ010000094">
    <property type="protein sequence ID" value="KAK9884946.1"/>
    <property type="molecule type" value="Genomic_DNA"/>
</dbReference>
<protein>
    <recommendedName>
        <fullName evidence="1">Endonuclease/exonuclease/phosphatase domain-containing protein</fullName>
    </recommendedName>
</protein>
<reference evidence="2 3" key="1">
    <citation type="submission" date="2023-03" db="EMBL/GenBank/DDBJ databases">
        <title>Genome insight into feeding habits of ladybird beetles.</title>
        <authorList>
            <person name="Li H.-S."/>
            <person name="Huang Y.-H."/>
            <person name="Pang H."/>
        </authorList>
    </citation>
    <scope>NUCLEOTIDE SEQUENCE [LARGE SCALE GENOMIC DNA]</scope>
    <source>
        <strain evidence="2">SYSU_2023b</strain>
        <tissue evidence="2">Whole body</tissue>
    </source>
</reference>
<dbReference type="Gene3D" id="3.60.10.10">
    <property type="entry name" value="Endonuclease/exonuclease/phosphatase"/>
    <property type="match status" value="1"/>
</dbReference>
<dbReference type="Proteomes" id="UP001431783">
    <property type="component" value="Unassembled WGS sequence"/>
</dbReference>
<proteinExistence type="predicted"/>
<evidence type="ECO:0000259" key="1">
    <source>
        <dbReference type="Pfam" id="PF14529"/>
    </source>
</evidence>
<dbReference type="InterPro" id="IPR036691">
    <property type="entry name" value="Endo/exonu/phosph_ase_sf"/>
</dbReference>
<gene>
    <name evidence="2" type="ORF">WA026_009182</name>
</gene>